<reference evidence="2 3" key="1">
    <citation type="submission" date="2020-08" db="EMBL/GenBank/DDBJ databases">
        <title>Genome public.</title>
        <authorList>
            <person name="Liu C."/>
            <person name="Sun Q."/>
        </authorList>
    </citation>
    <scope>NUCLEOTIDE SEQUENCE [LARGE SCALE GENOMIC DNA]</scope>
    <source>
        <strain evidence="2 3">NSJ-27</strain>
    </source>
</reference>
<sequence>MPFLIAVIAIIVLVVCALLYFVIRKAVKDGFVAGYCKIHRLNPHQFDNEDD</sequence>
<evidence type="ECO:0008006" key="4">
    <source>
        <dbReference type="Google" id="ProtNLM"/>
    </source>
</evidence>
<dbReference type="EMBL" id="JACOQK010000001">
    <property type="protein sequence ID" value="MBC5786547.1"/>
    <property type="molecule type" value="Genomic_DNA"/>
</dbReference>
<keyword evidence="1" id="KW-1133">Transmembrane helix</keyword>
<gene>
    <name evidence="2" type="ORF">H8Z77_00710</name>
</gene>
<dbReference type="Pfam" id="PF19483">
    <property type="entry name" value="DUF6019"/>
    <property type="match status" value="1"/>
</dbReference>
<dbReference type="InterPro" id="IPR046061">
    <property type="entry name" value="DUF6019"/>
</dbReference>
<dbReference type="Proteomes" id="UP000649151">
    <property type="component" value="Unassembled WGS sequence"/>
</dbReference>
<accession>A0ABR7IN50</accession>
<dbReference type="RefSeq" id="WP_159427359.1">
    <property type="nucleotide sequence ID" value="NZ_JACOQK010000001.1"/>
</dbReference>
<keyword evidence="1" id="KW-0812">Transmembrane</keyword>
<organism evidence="2 3">
    <name type="scientific">Clostridium facile</name>
    <dbReference type="NCBI Taxonomy" id="2763035"/>
    <lineage>
        <taxon>Bacteria</taxon>
        <taxon>Bacillati</taxon>
        <taxon>Bacillota</taxon>
        <taxon>Clostridia</taxon>
        <taxon>Eubacteriales</taxon>
        <taxon>Clostridiaceae</taxon>
        <taxon>Clostridium</taxon>
    </lineage>
</organism>
<feature type="transmembrane region" description="Helical" evidence="1">
    <location>
        <begin position="6"/>
        <end position="23"/>
    </location>
</feature>
<keyword evidence="3" id="KW-1185">Reference proteome</keyword>
<comment type="caution">
    <text evidence="2">The sequence shown here is derived from an EMBL/GenBank/DDBJ whole genome shotgun (WGS) entry which is preliminary data.</text>
</comment>
<name>A0ABR7IN50_9CLOT</name>
<evidence type="ECO:0000313" key="2">
    <source>
        <dbReference type="EMBL" id="MBC5786547.1"/>
    </source>
</evidence>
<evidence type="ECO:0000256" key="1">
    <source>
        <dbReference type="SAM" id="Phobius"/>
    </source>
</evidence>
<keyword evidence="1" id="KW-0472">Membrane</keyword>
<protein>
    <recommendedName>
        <fullName evidence="4">Virus attachment protein p12 family protein</fullName>
    </recommendedName>
</protein>
<proteinExistence type="predicted"/>
<evidence type="ECO:0000313" key="3">
    <source>
        <dbReference type="Proteomes" id="UP000649151"/>
    </source>
</evidence>